<dbReference type="OrthoDB" id="9803706at2"/>
<evidence type="ECO:0000313" key="6">
    <source>
        <dbReference type="Proteomes" id="UP000195807"/>
    </source>
</evidence>
<dbReference type="PANTHER" id="PTHR43842:SF2">
    <property type="entry name" value="PROPIONYL-COA CARBOXYLASE BETA CHAIN, MITOCHONDRIAL"/>
    <property type="match status" value="1"/>
</dbReference>
<dbReference type="InterPro" id="IPR011762">
    <property type="entry name" value="COA_CT_N"/>
</dbReference>
<protein>
    <recommendedName>
        <fullName evidence="2">Propionyl-CoA carboxylase beta chain</fullName>
    </recommendedName>
</protein>
<evidence type="ECO:0000256" key="2">
    <source>
        <dbReference type="ARBA" id="ARBA00074538"/>
    </source>
</evidence>
<dbReference type="GO" id="GO:0016740">
    <property type="term" value="F:transferase activity"/>
    <property type="evidence" value="ECO:0007669"/>
    <property type="project" value="UniProtKB-KW"/>
</dbReference>
<dbReference type="GO" id="GO:0003989">
    <property type="term" value="F:acetyl-CoA carboxylase activity"/>
    <property type="evidence" value="ECO:0007669"/>
    <property type="project" value="UniProtKB-ARBA"/>
</dbReference>
<dbReference type="GO" id="GO:0004658">
    <property type="term" value="F:propionyl-CoA carboxylase activity"/>
    <property type="evidence" value="ECO:0007669"/>
    <property type="project" value="UniProtKB-ARBA"/>
</dbReference>
<dbReference type="InterPro" id="IPR029045">
    <property type="entry name" value="ClpP/crotonase-like_dom_sf"/>
</dbReference>
<dbReference type="GO" id="GO:0009317">
    <property type="term" value="C:acetyl-CoA carboxylase complex"/>
    <property type="evidence" value="ECO:0007669"/>
    <property type="project" value="UniProtKB-ARBA"/>
</dbReference>
<evidence type="ECO:0000259" key="4">
    <source>
        <dbReference type="PROSITE" id="PS50989"/>
    </source>
</evidence>
<evidence type="ECO:0000313" key="5">
    <source>
        <dbReference type="EMBL" id="ARU17174.1"/>
    </source>
</evidence>
<gene>
    <name evidence="5" type="ORF">A9D14_02375</name>
</gene>
<dbReference type="PROSITE" id="PS50989">
    <property type="entry name" value="COA_CT_CTER"/>
    <property type="match status" value="1"/>
</dbReference>
<dbReference type="Gene3D" id="3.90.226.10">
    <property type="entry name" value="2-enoyl-CoA Hydratase, Chain A, domain 1"/>
    <property type="match status" value="2"/>
</dbReference>
<dbReference type="Pfam" id="PF01039">
    <property type="entry name" value="Carboxyl_trans"/>
    <property type="match status" value="1"/>
</dbReference>
<dbReference type="AlphaFoldDB" id="A0A1Z1FEH3"/>
<keyword evidence="6" id="KW-1185">Reference proteome</keyword>
<dbReference type="InterPro" id="IPR034733">
    <property type="entry name" value="AcCoA_carboxyl_beta"/>
</dbReference>
<dbReference type="EMBL" id="CP019602">
    <property type="protein sequence ID" value="ARU17174.1"/>
    <property type="molecule type" value="Genomic_DNA"/>
</dbReference>
<keyword evidence="5" id="KW-0808">Transferase</keyword>
<dbReference type="FunFam" id="3.90.226.10:FF:000017">
    <property type="entry name" value="Propionyl-CoA carboxylase subunit beta 5"/>
    <property type="match status" value="1"/>
</dbReference>
<feature type="domain" description="CoA carboxyltransferase N-terminal" evidence="3">
    <location>
        <begin position="1"/>
        <end position="257"/>
    </location>
</feature>
<name>A0A1Z1FEH3_9SPHN</name>
<dbReference type="FunFam" id="3.90.226.10:FF:000016">
    <property type="entry name" value="Propionyl-CoA carboxylase, beta subunit"/>
    <property type="match status" value="1"/>
</dbReference>
<dbReference type="Proteomes" id="UP000195807">
    <property type="component" value="Chromosome"/>
</dbReference>
<dbReference type="SUPFAM" id="SSF52096">
    <property type="entry name" value="ClpP/crotonase"/>
    <property type="match status" value="2"/>
</dbReference>
<evidence type="ECO:0000256" key="1">
    <source>
        <dbReference type="ARBA" id="ARBA00006102"/>
    </source>
</evidence>
<dbReference type="PROSITE" id="PS50980">
    <property type="entry name" value="COA_CT_NTER"/>
    <property type="match status" value="1"/>
</dbReference>
<dbReference type="PANTHER" id="PTHR43842">
    <property type="entry name" value="PROPIONYL-COA CARBOXYLASE BETA CHAIN"/>
    <property type="match status" value="1"/>
</dbReference>
<comment type="similarity">
    <text evidence="1">Belongs to the AccD/PCCB family.</text>
</comment>
<proteinExistence type="inferred from homology"/>
<dbReference type="STRING" id="450378.GCA_001661675_00473"/>
<sequence>MSANIAEVERRRAAAHLGGGQKRIDAQHEKGKLTARERLDVLLDEGSFEELDMYVEHNCVDFGMDEAHIPGDGVVTGSGTINGRLVYVFSQDFTVFGGSLSERHAQKICKVMDAAMKVGAPVIGLNDSGGARIQEGVASLGGYAEVFQRNVLASGVVPQLSLIMGPCAGGAVYSPAMTDFIFMVEDSSYMFVTGPEVVKTVTNEVVTQEELGGASTHTTKTSVADLACENDIVALLQARDFIDYLPLSNRDELPERPTSDPWDRREDSLDTIIPASANQPYDMHEVIRKTVDEGDFFEIQPKHAGNIICGFGRVEGRTVGVVANQPMVLAGVLDINSSKKAARFVRFCDAFGIPILTFVDVPGFLPGTDQEHNGIIKHGAKLLFAYAEATVPKITVITRKAYGGAYDVMASKHLRGDLNYAWPTAEIAVMGAKGAVEIIFRQDRDDPDKIAAKTKEYEDRFANPFVAASLGFIDEVIMPHSTRRRIALGLRKLRNKELENPWKKHDNIPL</sequence>
<dbReference type="GO" id="GO:0015977">
    <property type="term" value="P:carbon fixation"/>
    <property type="evidence" value="ECO:0007669"/>
    <property type="project" value="UniProtKB-ARBA"/>
</dbReference>
<feature type="domain" description="CoA carboxyltransferase C-terminal" evidence="4">
    <location>
        <begin position="261"/>
        <end position="500"/>
    </location>
</feature>
<dbReference type="RefSeq" id="WP_066842635.1">
    <property type="nucleotide sequence ID" value="NZ_CP019602.1"/>
</dbReference>
<evidence type="ECO:0000259" key="3">
    <source>
        <dbReference type="PROSITE" id="PS50980"/>
    </source>
</evidence>
<reference evidence="5 6" key="1">
    <citation type="submission" date="2017-01" db="EMBL/GenBank/DDBJ databases">
        <title>Complete genome sequence of esterase-producing bacterium Croceicoccus marinus E4A9.</title>
        <authorList>
            <person name="Wu Y.-H."/>
            <person name="Cheng H."/>
            <person name="Xu L."/>
            <person name="Huo Y.-Y."/>
            <person name="Wang C.-S."/>
            <person name="Xu X.-W."/>
        </authorList>
    </citation>
    <scope>NUCLEOTIDE SEQUENCE [LARGE SCALE GENOMIC DNA]</scope>
    <source>
        <strain evidence="5 6">E4A9</strain>
    </source>
</reference>
<accession>A0A1Z1FEH3</accession>
<dbReference type="KEGG" id="cman:A9D14_02375"/>
<dbReference type="InterPro" id="IPR051047">
    <property type="entry name" value="AccD/PCCB"/>
</dbReference>
<dbReference type="InterPro" id="IPR011763">
    <property type="entry name" value="COA_CT_C"/>
</dbReference>
<organism evidence="5 6">
    <name type="scientific">Croceicoccus marinus</name>
    <dbReference type="NCBI Taxonomy" id="450378"/>
    <lineage>
        <taxon>Bacteria</taxon>
        <taxon>Pseudomonadati</taxon>
        <taxon>Pseudomonadota</taxon>
        <taxon>Alphaproteobacteria</taxon>
        <taxon>Sphingomonadales</taxon>
        <taxon>Erythrobacteraceae</taxon>
        <taxon>Croceicoccus</taxon>
    </lineage>
</organism>